<evidence type="ECO:0000256" key="1">
    <source>
        <dbReference type="SAM" id="MobiDB-lite"/>
    </source>
</evidence>
<evidence type="ECO:0000313" key="3">
    <source>
        <dbReference type="EMBL" id="KAG5270916.1"/>
    </source>
</evidence>
<protein>
    <recommendedName>
        <fullName evidence="5">Assembly chaperone of rpl4</fullName>
    </recommendedName>
</protein>
<sequence length="204" mass="23280">MRALCRFVLLSVLRGISRMHDAAPLSPHLLQEGKDYLKRSVSSWLPSLRPQTEQLAAQQEEESEQSGVPPYESRITTAKLLIEAEEPEMVMEVCEGLLEEDDEVVQVWYLLGWVCYLQRDKPEEAESFRDSARTYLTRAKKLYVKLCCDDPPMLEHVEQLLSELRPEGASAADDDEDDEDGPPIDDIADDFIHSSDEEENAMEH</sequence>
<feature type="region of interest" description="Disordered" evidence="1">
    <location>
        <begin position="163"/>
        <end position="204"/>
    </location>
</feature>
<dbReference type="EMBL" id="JADWDJ010000013">
    <property type="protein sequence ID" value="KAG5270916.1"/>
    <property type="molecule type" value="Genomic_DNA"/>
</dbReference>
<organism evidence="3 4">
    <name type="scientific">Alosa alosa</name>
    <name type="common">allis shad</name>
    <dbReference type="NCBI Taxonomy" id="278164"/>
    <lineage>
        <taxon>Eukaryota</taxon>
        <taxon>Metazoa</taxon>
        <taxon>Chordata</taxon>
        <taxon>Craniata</taxon>
        <taxon>Vertebrata</taxon>
        <taxon>Euteleostomi</taxon>
        <taxon>Actinopterygii</taxon>
        <taxon>Neopterygii</taxon>
        <taxon>Teleostei</taxon>
        <taxon>Clupei</taxon>
        <taxon>Clupeiformes</taxon>
        <taxon>Clupeoidei</taxon>
        <taxon>Clupeidae</taxon>
        <taxon>Alosa</taxon>
    </lineage>
</organism>
<dbReference type="Proteomes" id="UP000823561">
    <property type="component" value="Chromosome 13"/>
</dbReference>
<name>A0AAV6GAM5_9TELE</name>
<feature type="compositionally biased region" description="Acidic residues" evidence="1">
    <location>
        <begin position="172"/>
        <end position="189"/>
    </location>
</feature>
<keyword evidence="2" id="KW-0732">Signal</keyword>
<evidence type="ECO:0000256" key="2">
    <source>
        <dbReference type="SAM" id="SignalP"/>
    </source>
</evidence>
<accession>A0AAV6GAM5</accession>
<gene>
    <name evidence="3" type="ORF">AALO_G00173730</name>
</gene>
<evidence type="ECO:0008006" key="5">
    <source>
        <dbReference type="Google" id="ProtNLM"/>
    </source>
</evidence>
<feature type="compositionally biased region" description="Basic and acidic residues" evidence="1">
    <location>
        <begin position="190"/>
        <end position="204"/>
    </location>
</feature>
<comment type="caution">
    <text evidence="3">The sequence shown here is derived from an EMBL/GenBank/DDBJ whole genome shotgun (WGS) entry which is preliminary data.</text>
</comment>
<feature type="chain" id="PRO_5043843086" description="Assembly chaperone of rpl4" evidence="2">
    <location>
        <begin position="23"/>
        <end position="204"/>
    </location>
</feature>
<feature type="signal peptide" evidence="2">
    <location>
        <begin position="1"/>
        <end position="22"/>
    </location>
</feature>
<dbReference type="AlphaFoldDB" id="A0AAV6GAM5"/>
<keyword evidence="4" id="KW-1185">Reference proteome</keyword>
<proteinExistence type="predicted"/>
<evidence type="ECO:0000313" key="4">
    <source>
        <dbReference type="Proteomes" id="UP000823561"/>
    </source>
</evidence>
<reference evidence="3" key="1">
    <citation type="submission" date="2020-10" db="EMBL/GenBank/DDBJ databases">
        <title>Chromosome-scale genome assembly of the Allis shad, Alosa alosa.</title>
        <authorList>
            <person name="Margot Z."/>
            <person name="Christophe K."/>
            <person name="Cabau C."/>
            <person name="Louis A."/>
            <person name="Berthelot C."/>
            <person name="Parey E."/>
            <person name="Roest Crollius H."/>
            <person name="Montfort J."/>
            <person name="Robinson-Rechavi M."/>
            <person name="Bucao C."/>
            <person name="Bouchez O."/>
            <person name="Gislard M."/>
            <person name="Lluch J."/>
            <person name="Milhes M."/>
            <person name="Lampietro C."/>
            <person name="Lopez Roques C."/>
            <person name="Donnadieu C."/>
            <person name="Braasch I."/>
            <person name="Desvignes T."/>
            <person name="Postlethwait J."/>
            <person name="Bobe J."/>
            <person name="Guiguen Y."/>
        </authorList>
    </citation>
    <scope>NUCLEOTIDE SEQUENCE</scope>
    <source>
        <strain evidence="3">M-15738</strain>
        <tissue evidence="3">Blood</tissue>
    </source>
</reference>